<dbReference type="Gene3D" id="1.10.150.240">
    <property type="entry name" value="Putative phosphatase, domain 2"/>
    <property type="match status" value="1"/>
</dbReference>
<dbReference type="SFLD" id="SFLDG01129">
    <property type="entry name" value="C1.5:_HAD__Beta-PGM__Phosphata"/>
    <property type="match status" value="1"/>
</dbReference>
<dbReference type="PRINTS" id="PR00413">
    <property type="entry name" value="HADHALOGNASE"/>
</dbReference>
<keyword evidence="2" id="KW-1185">Reference proteome</keyword>
<dbReference type="FunFam" id="3.40.50.1000:FF:000022">
    <property type="entry name" value="Phosphoglycolate phosphatase"/>
    <property type="match status" value="1"/>
</dbReference>
<accession>A0A941CMZ7</accession>
<dbReference type="InterPro" id="IPR036412">
    <property type="entry name" value="HAD-like_sf"/>
</dbReference>
<dbReference type="PANTHER" id="PTHR43434">
    <property type="entry name" value="PHOSPHOGLYCOLATE PHOSPHATASE"/>
    <property type="match status" value="1"/>
</dbReference>
<proteinExistence type="predicted"/>
<evidence type="ECO:0000313" key="1">
    <source>
        <dbReference type="EMBL" id="MBR0575660.1"/>
    </source>
</evidence>
<dbReference type="InterPro" id="IPR006439">
    <property type="entry name" value="HAD-SF_hydro_IA"/>
</dbReference>
<dbReference type="Gene3D" id="3.40.50.1000">
    <property type="entry name" value="HAD superfamily/HAD-like"/>
    <property type="match status" value="1"/>
</dbReference>
<evidence type="ECO:0000313" key="2">
    <source>
        <dbReference type="Proteomes" id="UP000675379"/>
    </source>
</evidence>
<organism evidence="1 2">
    <name type="scientific">Proteiniclasticum sediminis</name>
    <dbReference type="NCBI Taxonomy" id="2804028"/>
    <lineage>
        <taxon>Bacteria</taxon>
        <taxon>Bacillati</taxon>
        <taxon>Bacillota</taxon>
        <taxon>Clostridia</taxon>
        <taxon>Eubacteriales</taxon>
        <taxon>Clostridiaceae</taxon>
        <taxon>Proteiniclasticum</taxon>
    </lineage>
</organism>
<gene>
    <name evidence="1" type="ORF">KCG48_04810</name>
</gene>
<dbReference type="GO" id="GO:0008967">
    <property type="term" value="F:phosphoglycolate phosphatase activity"/>
    <property type="evidence" value="ECO:0007669"/>
    <property type="project" value="TreeGrafter"/>
</dbReference>
<dbReference type="NCBIfam" id="TIGR01662">
    <property type="entry name" value="HAD-SF-IIIA"/>
    <property type="match status" value="1"/>
</dbReference>
<dbReference type="AlphaFoldDB" id="A0A941CMZ7"/>
<dbReference type="GO" id="GO:0006281">
    <property type="term" value="P:DNA repair"/>
    <property type="evidence" value="ECO:0007669"/>
    <property type="project" value="TreeGrafter"/>
</dbReference>
<dbReference type="EMBL" id="JAGSCS010000004">
    <property type="protein sequence ID" value="MBR0575660.1"/>
    <property type="molecule type" value="Genomic_DNA"/>
</dbReference>
<dbReference type="InterPro" id="IPR023198">
    <property type="entry name" value="PGP-like_dom2"/>
</dbReference>
<dbReference type="PANTHER" id="PTHR43434:SF1">
    <property type="entry name" value="PHOSPHOGLYCOLATE PHOSPHATASE"/>
    <property type="match status" value="1"/>
</dbReference>
<dbReference type="InterPro" id="IPR050155">
    <property type="entry name" value="HAD-like_hydrolase_sf"/>
</dbReference>
<name>A0A941CMZ7_9CLOT</name>
<dbReference type="NCBIfam" id="TIGR01509">
    <property type="entry name" value="HAD-SF-IA-v3"/>
    <property type="match status" value="1"/>
</dbReference>
<dbReference type="Proteomes" id="UP000675379">
    <property type="component" value="Unassembled WGS sequence"/>
</dbReference>
<dbReference type="InterPro" id="IPR041492">
    <property type="entry name" value="HAD_2"/>
</dbReference>
<dbReference type="NCBIfam" id="TIGR01549">
    <property type="entry name" value="HAD-SF-IA-v1"/>
    <property type="match status" value="1"/>
</dbReference>
<dbReference type="SUPFAM" id="SSF56784">
    <property type="entry name" value="HAD-like"/>
    <property type="match status" value="1"/>
</dbReference>
<protein>
    <submittedName>
        <fullName evidence="1">HAD-IIIA family hydrolase</fullName>
    </submittedName>
</protein>
<reference evidence="1" key="1">
    <citation type="submission" date="2021-04" db="EMBL/GenBank/DDBJ databases">
        <title>Proteiniclasticum sedimins sp. nov., an obligate anaerobic bacterium isolated from anaerobic sludge.</title>
        <authorList>
            <person name="Liu J."/>
        </authorList>
    </citation>
    <scope>NUCLEOTIDE SEQUENCE</scope>
    <source>
        <strain evidence="1">BAD-10</strain>
    </source>
</reference>
<dbReference type="InterPro" id="IPR023214">
    <property type="entry name" value="HAD_sf"/>
</dbReference>
<comment type="caution">
    <text evidence="1">The sequence shown here is derived from an EMBL/GenBank/DDBJ whole genome shotgun (WGS) entry which is preliminary data.</text>
</comment>
<dbReference type="InterPro" id="IPR006549">
    <property type="entry name" value="HAD-SF_hydro_IIIA"/>
</dbReference>
<keyword evidence="1" id="KW-0378">Hydrolase</keyword>
<sequence>MIKAVFFDLDGTVADTNGLIYESFRRLFHEKMGLPVPDEEIYGLFGEPLVVSLKRYGAESEEFLSYYRDFNEGQHDIMIREFDGVKEALESLKEKGIKLGIVTSKRERMARRSLERLHLLPYFDVIVTPELTTEHKPNPAPLLKACELMGGISPKETLMVGDSAYDILCGNRAGAASVAVSYSKIKMEKLLAAKPTYVVDDLRELLAIVEGAGTLA</sequence>
<dbReference type="Pfam" id="PF13419">
    <property type="entry name" value="HAD_2"/>
    <property type="match status" value="1"/>
</dbReference>
<dbReference type="SFLD" id="SFLDG01135">
    <property type="entry name" value="C1.5.6:_HAD__Beta-PGM__Phospha"/>
    <property type="match status" value="1"/>
</dbReference>
<dbReference type="SFLD" id="SFLDS00003">
    <property type="entry name" value="Haloacid_Dehalogenase"/>
    <property type="match status" value="1"/>
</dbReference>
<dbReference type="GO" id="GO:0005829">
    <property type="term" value="C:cytosol"/>
    <property type="evidence" value="ECO:0007669"/>
    <property type="project" value="TreeGrafter"/>
</dbReference>